<comment type="similarity">
    <text evidence="1">Belongs to the chaperonin (HSP60) family.</text>
</comment>
<proteinExistence type="inferred from homology"/>
<dbReference type="EMBL" id="CAJOAY010023331">
    <property type="protein sequence ID" value="CAF4365253.1"/>
    <property type="molecule type" value="Genomic_DNA"/>
</dbReference>
<dbReference type="Proteomes" id="UP000663881">
    <property type="component" value="Unassembled WGS sequence"/>
</dbReference>
<dbReference type="Gene3D" id="1.10.560.10">
    <property type="entry name" value="GroEL-like equatorial domain"/>
    <property type="match status" value="1"/>
</dbReference>
<dbReference type="InterPro" id="IPR027413">
    <property type="entry name" value="GROEL-like_equatorial_sf"/>
</dbReference>
<sequence length="65" mass="7155">MYRFAKTISRTTAPLVQHVVRRSLAKEIKFGSDARVLMLQGVDILADAVAVTMGPKGRNVILEQS</sequence>
<evidence type="ECO:0000256" key="1">
    <source>
        <dbReference type="ARBA" id="ARBA00006607"/>
    </source>
</evidence>
<accession>A0A820LZS4</accession>
<organism evidence="3 4">
    <name type="scientific">Adineta steineri</name>
    <dbReference type="NCBI Taxonomy" id="433720"/>
    <lineage>
        <taxon>Eukaryota</taxon>
        <taxon>Metazoa</taxon>
        <taxon>Spiralia</taxon>
        <taxon>Gnathifera</taxon>
        <taxon>Rotifera</taxon>
        <taxon>Eurotatoria</taxon>
        <taxon>Bdelloidea</taxon>
        <taxon>Adinetida</taxon>
        <taxon>Adinetidae</taxon>
        <taxon>Adineta</taxon>
    </lineage>
</organism>
<evidence type="ECO:0000256" key="2">
    <source>
        <dbReference type="ARBA" id="ARBA00023186"/>
    </source>
</evidence>
<reference evidence="3" key="1">
    <citation type="submission" date="2021-02" db="EMBL/GenBank/DDBJ databases">
        <authorList>
            <person name="Nowell W R."/>
        </authorList>
    </citation>
    <scope>NUCLEOTIDE SEQUENCE</scope>
</reference>
<evidence type="ECO:0000313" key="4">
    <source>
        <dbReference type="Proteomes" id="UP000663881"/>
    </source>
</evidence>
<comment type="caution">
    <text evidence="3">The sequence shown here is derived from an EMBL/GenBank/DDBJ whole genome shotgun (WGS) entry which is preliminary data.</text>
</comment>
<dbReference type="SUPFAM" id="SSF48592">
    <property type="entry name" value="GroEL equatorial domain-like"/>
    <property type="match status" value="1"/>
</dbReference>
<dbReference type="PANTHER" id="PTHR45633">
    <property type="entry name" value="60 KDA HEAT SHOCK PROTEIN, MITOCHONDRIAL"/>
    <property type="match status" value="1"/>
</dbReference>
<keyword evidence="2" id="KW-0143">Chaperone</keyword>
<dbReference type="AlphaFoldDB" id="A0A820LZS4"/>
<gene>
    <name evidence="3" type="ORF">OKA104_LOCUS49545</name>
</gene>
<feature type="non-terminal residue" evidence="3">
    <location>
        <position position="1"/>
    </location>
</feature>
<dbReference type="GO" id="GO:0140662">
    <property type="term" value="F:ATP-dependent protein folding chaperone"/>
    <property type="evidence" value="ECO:0007669"/>
    <property type="project" value="InterPro"/>
</dbReference>
<protein>
    <submittedName>
        <fullName evidence="3">Uncharacterized protein</fullName>
    </submittedName>
</protein>
<dbReference type="InterPro" id="IPR001844">
    <property type="entry name" value="Cpn60/GroEL"/>
</dbReference>
<name>A0A820LZS4_9BILA</name>
<dbReference type="GO" id="GO:0042026">
    <property type="term" value="P:protein refolding"/>
    <property type="evidence" value="ECO:0007669"/>
    <property type="project" value="InterPro"/>
</dbReference>
<evidence type="ECO:0000313" key="3">
    <source>
        <dbReference type="EMBL" id="CAF4365253.1"/>
    </source>
</evidence>